<evidence type="ECO:0000256" key="2">
    <source>
        <dbReference type="ARBA" id="ARBA00022617"/>
    </source>
</evidence>
<dbReference type="InterPro" id="IPR002327">
    <property type="entry name" value="Cyt_c_1A/1B"/>
</dbReference>
<reference evidence="9 10" key="1">
    <citation type="submission" date="2020-04" db="EMBL/GenBank/DDBJ databases">
        <title>Genome sequencing of novel species.</title>
        <authorList>
            <person name="Heo J."/>
            <person name="Kim S.-J."/>
            <person name="Kim J.-S."/>
            <person name="Hong S.-B."/>
            <person name="Kwon S.-W."/>
        </authorList>
    </citation>
    <scope>NUCLEOTIDE SEQUENCE [LARGE SCALE GENOMIC DNA]</scope>
    <source>
        <strain evidence="9 10">AF9R3</strain>
    </source>
</reference>
<keyword evidence="7" id="KW-0732">Signal</keyword>
<gene>
    <name evidence="9" type="ORF">HH213_20390</name>
</gene>
<dbReference type="SUPFAM" id="SSF46626">
    <property type="entry name" value="Cytochrome c"/>
    <property type="match status" value="1"/>
</dbReference>
<organism evidence="9 10">
    <name type="scientific">Duganella dendranthematis</name>
    <dbReference type="NCBI Taxonomy" id="2728021"/>
    <lineage>
        <taxon>Bacteria</taxon>
        <taxon>Pseudomonadati</taxon>
        <taxon>Pseudomonadota</taxon>
        <taxon>Betaproteobacteria</taxon>
        <taxon>Burkholderiales</taxon>
        <taxon>Oxalobacteraceae</taxon>
        <taxon>Telluria group</taxon>
        <taxon>Duganella</taxon>
    </lineage>
</organism>
<dbReference type="EMBL" id="CP051684">
    <property type="protein sequence ID" value="QJD92244.1"/>
    <property type="molecule type" value="Genomic_DNA"/>
</dbReference>
<feature type="signal peptide" evidence="7">
    <location>
        <begin position="1"/>
        <end position="24"/>
    </location>
</feature>
<evidence type="ECO:0000313" key="9">
    <source>
        <dbReference type="EMBL" id="QJD92244.1"/>
    </source>
</evidence>
<keyword evidence="3 6" id="KW-0479">Metal-binding</keyword>
<dbReference type="PANTHER" id="PTHR11961">
    <property type="entry name" value="CYTOCHROME C"/>
    <property type="match status" value="1"/>
</dbReference>
<evidence type="ECO:0000256" key="6">
    <source>
        <dbReference type="PROSITE-ProRule" id="PRU00433"/>
    </source>
</evidence>
<protein>
    <submittedName>
        <fullName evidence="9">C-type cytochrome</fullName>
    </submittedName>
</protein>
<evidence type="ECO:0000313" key="10">
    <source>
        <dbReference type="Proteomes" id="UP000503117"/>
    </source>
</evidence>
<keyword evidence="2 6" id="KW-0349">Heme</keyword>
<dbReference type="PROSITE" id="PS51007">
    <property type="entry name" value="CYTC"/>
    <property type="match status" value="1"/>
</dbReference>
<sequence length="137" mass="15186">MKSTILIRASTLFLALLAGAAAQAQDNRQIAMGQRVWQQRCTECHTLDVDDTGPHHRGVFGRRAGSVKGYDYSRALRKANLVWDETSLDRWLTDPEKFLPGQNMDFRVRSKEERAALIAYLKSLSAPAAASPAAAQN</sequence>
<evidence type="ECO:0000256" key="3">
    <source>
        <dbReference type="ARBA" id="ARBA00022723"/>
    </source>
</evidence>
<dbReference type="InterPro" id="IPR009056">
    <property type="entry name" value="Cyt_c-like_dom"/>
</dbReference>
<evidence type="ECO:0000256" key="1">
    <source>
        <dbReference type="ARBA" id="ARBA00022448"/>
    </source>
</evidence>
<evidence type="ECO:0000256" key="7">
    <source>
        <dbReference type="SAM" id="SignalP"/>
    </source>
</evidence>
<dbReference type="InterPro" id="IPR036909">
    <property type="entry name" value="Cyt_c-like_dom_sf"/>
</dbReference>
<keyword evidence="1" id="KW-0813">Transport</keyword>
<proteinExistence type="predicted"/>
<name>A0ABX6MD28_9BURK</name>
<dbReference type="Pfam" id="PF00034">
    <property type="entry name" value="Cytochrom_C"/>
    <property type="match status" value="1"/>
</dbReference>
<evidence type="ECO:0000256" key="4">
    <source>
        <dbReference type="ARBA" id="ARBA00022982"/>
    </source>
</evidence>
<evidence type="ECO:0000256" key="5">
    <source>
        <dbReference type="ARBA" id="ARBA00023004"/>
    </source>
</evidence>
<keyword evidence="4" id="KW-0249">Electron transport</keyword>
<dbReference type="PRINTS" id="PR00604">
    <property type="entry name" value="CYTCHRMECIAB"/>
</dbReference>
<keyword evidence="10" id="KW-1185">Reference proteome</keyword>
<feature type="chain" id="PRO_5046326662" evidence="7">
    <location>
        <begin position="25"/>
        <end position="137"/>
    </location>
</feature>
<dbReference type="Proteomes" id="UP000503117">
    <property type="component" value="Chromosome"/>
</dbReference>
<evidence type="ECO:0000259" key="8">
    <source>
        <dbReference type="PROSITE" id="PS51007"/>
    </source>
</evidence>
<feature type="domain" description="Cytochrome c" evidence="8">
    <location>
        <begin position="28"/>
        <end position="125"/>
    </location>
</feature>
<keyword evidence="5 6" id="KW-0408">Iron</keyword>
<accession>A0ABX6MD28</accession>
<dbReference type="Gene3D" id="1.10.760.10">
    <property type="entry name" value="Cytochrome c-like domain"/>
    <property type="match status" value="1"/>
</dbReference>